<evidence type="ECO:0000256" key="5">
    <source>
        <dbReference type="SAM" id="Phobius"/>
    </source>
</evidence>
<feature type="transmembrane region" description="Helical" evidence="5">
    <location>
        <begin position="67"/>
        <end position="96"/>
    </location>
</feature>
<evidence type="ECO:0000313" key="7">
    <source>
        <dbReference type="Proteomes" id="UP001501480"/>
    </source>
</evidence>
<proteinExistence type="predicted"/>
<accession>A0ABN2VX34</accession>
<gene>
    <name evidence="6" type="ORF">GCM10009821_12840</name>
</gene>
<organism evidence="6 7">
    <name type="scientific">Aeromicrobium halocynthiae</name>
    <dbReference type="NCBI Taxonomy" id="560557"/>
    <lineage>
        <taxon>Bacteria</taxon>
        <taxon>Bacillati</taxon>
        <taxon>Actinomycetota</taxon>
        <taxon>Actinomycetes</taxon>
        <taxon>Propionibacteriales</taxon>
        <taxon>Nocardioidaceae</taxon>
        <taxon>Aeromicrobium</taxon>
    </lineage>
</organism>
<reference evidence="6 7" key="1">
    <citation type="journal article" date="2019" name="Int. J. Syst. Evol. Microbiol.">
        <title>The Global Catalogue of Microorganisms (GCM) 10K type strain sequencing project: providing services to taxonomists for standard genome sequencing and annotation.</title>
        <authorList>
            <consortium name="The Broad Institute Genomics Platform"/>
            <consortium name="The Broad Institute Genome Sequencing Center for Infectious Disease"/>
            <person name="Wu L."/>
            <person name="Ma J."/>
        </authorList>
    </citation>
    <scope>NUCLEOTIDE SEQUENCE [LARGE SCALE GENOMIC DNA]</scope>
    <source>
        <strain evidence="6 7">JCM 15749</strain>
    </source>
</reference>
<dbReference type="PANTHER" id="PTHR14948">
    <property type="entry name" value="NG5"/>
    <property type="match status" value="1"/>
</dbReference>
<protein>
    <recommendedName>
        <fullName evidence="8">CD225/dispanin family protein</fullName>
    </recommendedName>
</protein>
<dbReference type="InterPro" id="IPR051423">
    <property type="entry name" value="CD225/Dispanin"/>
</dbReference>
<evidence type="ECO:0008006" key="8">
    <source>
        <dbReference type="Google" id="ProtNLM"/>
    </source>
</evidence>
<keyword evidence="3 5" id="KW-1133">Transmembrane helix</keyword>
<keyword evidence="2 5" id="KW-0812">Transmembrane</keyword>
<dbReference type="RefSeq" id="WP_344326086.1">
    <property type="nucleotide sequence ID" value="NZ_BAAAPY010000003.1"/>
</dbReference>
<comment type="caution">
    <text evidence="6">The sequence shown here is derived from an EMBL/GenBank/DDBJ whole genome shotgun (WGS) entry which is preliminary data.</text>
</comment>
<feature type="transmembrane region" description="Helical" evidence="5">
    <location>
        <begin position="20"/>
        <end position="43"/>
    </location>
</feature>
<keyword evidence="4 5" id="KW-0472">Membrane</keyword>
<evidence type="ECO:0000256" key="2">
    <source>
        <dbReference type="ARBA" id="ARBA00022692"/>
    </source>
</evidence>
<dbReference type="PANTHER" id="PTHR14948:SF25">
    <property type="entry name" value="DUF4190 DOMAIN-CONTAINING PROTEIN"/>
    <property type="match status" value="1"/>
</dbReference>
<evidence type="ECO:0000256" key="4">
    <source>
        <dbReference type="ARBA" id="ARBA00023136"/>
    </source>
</evidence>
<evidence type="ECO:0000313" key="6">
    <source>
        <dbReference type="EMBL" id="GAA2075231.1"/>
    </source>
</evidence>
<comment type="subcellular location">
    <subcellularLocation>
        <location evidence="1">Membrane</location>
    </subcellularLocation>
</comment>
<sequence length="103" mass="10723">MTDPAAQPYNTPSQPPSNNLVWGILTTIFCCLPLGIVSIVYAAQVNGKWQAGDVAGAQESADKAKKFAIWAAVIGLVLTALYVVLVVIVGIGGGLAEMDSSEF</sequence>
<evidence type="ECO:0000256" key="3">
    <source>
        <dbReference type="ARBA" id="ARBA00022989"/>
    </source>
</evidence>
<dbReference type="Pfam" id="PF04505">
    <property type="entry name" value="CD225"/>
    <property type="match status" value="1"/>
</dbReference>
<name>A0ABN2VX34_9ACTN</name>
<evidence type="ECO:0000256" key="1">
    <source>
        <dbReference type="ARBA" id="ARBA00004370"/>
    </source>
</evidence>
<dbReference type="InterPro" id="IPR007593">
    <property type="entry name" value="CD225/Dispanin_fam"/>
</dbReference>
<keyword evidence="7" id="KW-1185">Reference proteome</keyword>
<dbReference type="Proteomes" id="UP001501480">
    <property type="component" value="Unassembled WGS sequence"/>
</dbReference>
<dbReference type="EMBL" id="BAAAPY010000003">
    <property type="protein sequence ID" value="GAA2075231.1"/>
    <property type="molecule type" value="Genomic_DNA"/>
</dbReference>